<reference evidence="5 6" key="1">
    <citation type="submission" date="2017-08" db="EMBL/GenBank/DDBJ databases">
        <title>Infants hospitalized years apart are colonized by the same room-sourced microbial strains.</title>
        <authorList>
            <person name="Brooks B."/>
            <person name="Olm M.R."/>
            <person name="Firek B.A."/>
            <person name="Baker R."/>
            <person name="Thomas B.C."/>
            <person name="Morowitz M.J."/>
            <person name="Banfield J.F."/>
        </authorList>
    </citation>
    <scope>NUCLEOTIDE SEQUENCE [LARGE SCALE GENOMIC DNA]</scope>
    <source>
        <strain evidence="5">S2_005_002_R2_33</strain>
    </source>
</reference>
<name>A0A2W5NLE3_9SPHN</name>
<dbReference type="PANTHER" id="PTHR40392:SF1">
    <property type="entry name" value="2-PHOSPHO-L-LACTATE GUANYLYLTRANSFERASE"/>
    <property type="match status" value="1"/>
</dbReference>
<accession>A0A2W5NLE3</accession>
<dbReference type="EMBL" id="QFPX01000012">
    <property type="protein sequence ID" value="PZQ53784.1"/>
    <property type="molecule type" value="Genomic_DNA"/>
</dbReference>
<evidence type="ECO:0000256" key="2">
    <source>
        <dbReference type="ARBA" id="ARBA00022695"/>
    </source>
</evidence>
<dbReference type="NCBIfam" id="TIGR03552">
    <property type="entry name" value="F420_cofC"/>
    <property type="match status" value="1"/>
</dbReference>
<dbReference type="Pfam" id="PF01983">
    <property type="entry name" value="CofC"/>
    <property type="match status" value="1"/>
</dbReference>
<sequence length="214" mass="22899">MNCWALIPVKAPGLGKTRLAPALDARTREALVSGMLRHVLDTVSACRSVQRVCVLGPVRPNLGRGIMRFDDPGPDLNGALESTMAAITAAGPERILVLPADLPCLGVADVDRLARLPADTLGIAPDRHRTGTNALSLPLPDAIWFPFSFGQDSFSTHCENATNRGLTVETILSCGLEKDIDDPLDLADAVRILRRACNPAIGGRPRPEGRKRSI</sequence>
<organism evidence="5 6">
    <name type="scientific">Novosphingobium pentaromativorans</name>
    <dbReference type="NCBI Taxonomy" id="205844"/>
    <lineage>
        <taxon>Bacteria</taxon>
        <taxon>Pseudomonadati</taxon>
        <taxon>Pseudomonadota</taxon>
        <taxon>Alphaproteobacteria</taxon>
        <taxon>Sphingomonadales</taxon>
        <taxon>Sphingomonadaceae</taxon>
        <taxon>Novosphingobium</taxon>
    </lineage>
</organism>
<dbReference type="AlphaFoldDB" id="A0A2W5NLE3"/>
<dbReference type="SUPFAM" id="SSF53448">
    <property type="entry name" value="Nucleotide-diphospho-sugar transferases"/>
    <property type="match status" value="1"/>
</dbReference>
<dbReference type="GO" id="GO:0005525">
    <property type="term" value="F:GTP binding"/>
    <property type="evidence" value="ECO:0007669"/>
    <property type="project" value="UniProtKB-KW"/>
</dbReference>
<proteinExistence type="predicted"/>
<evidence type="ECO:0000313" key="5">
    <source>
        <dbReference type="EMBL" id="PZQ53784.1"/>
    </source>
</evidence>
<dbReference type="InterPro" id="IPR002835">
    <property type="entry name" value="CofC"/>
</dbReference>
<evidence type="ECO:0000256" key="1">
    <source>
        <dbReference type="ARBA" id="ARBA00022679"/>
    </source>
</evidence>
<gene>
    <name evidence="5" type="primary">cofC</name>
    <name evidence="5" type="ORF">DI555_14985</name>
</gene>
<keyword evidence="3" id="KW-0547">Nucleotide-binding</keyword>
<dbReference type="InterPro" id="IPR029044">
    <property type="entry name" value="Nucleotide-diphossugar_trans"/>
</dbReference>
<dbReference type="Proteomes" id="UP000249082">
    <property type="component" value="Unassembled WGS sequence"/>
</dbReference>
<dbReference type="Gene3D" id="3.90.550.10">
    <property type="entry name" value="Spore Coat Polysaccharide Biosynthesis Protein SpsA, Chain A"/>
    <property type="match status" value="1"/>
</dbReference>
<comment type="caution">
    <text evidence="5">The sequence shown here is derived from an EMBL/GenBank/DDBJ whole genome shotgun (WGS) entry which is preliminary data.</text>
</comment>
<dbReference type="GO" id="GO:0043814">
    <property type="term" value="F:phospholactate guanylyltransferase activity"/>
    <property type="evidence" value="ECO:0007669"/>
    <property type="project" value="InterPro"/>
</dbReference>
<dbReference type="PANTHER" id="PTHR40392">
    <property type="entry name" value="2-PHOSPHO-L-LACTATE GUANYLYLTRANSFERASE"/>
    <property type="match status" value="1"/>
</dbReference>
<protein>
    <submittedName>
        <fullName evidence="5">2-phospho-L-lactate guanylyltransferase</fullName>
    </submittedName>
</protein>
<evidence type="ECO:0000256" key="3">
    <source>
        <dbReference type="ARBA" id="ARBA00022741"/>
    </source>
</evidence>
<keyword evidence="1 5" id="KW-0808">Transferase</keyword>
<keyword evidence="4" id="KW-0342">GTP-binding</keyword>
<keyword evidence="2 5" id="KW-0548">Nucleotidyltransferase</keyword>
<evidence type="ECO:0000256" key="4">
    <source>
        <dbReference type="ARBA" id="ARBA00023134"/>
    </source>
</evidence>
<evidence type="ECO:0000313" key="6">
    <source>
        <dbReference type="Proteomes" id="UP000249082"/>
    </source>
</evidence>